<evidence type="ECO:0000259" key="15">
    <source>
        <dbReference type="PROSITE" id="PS50110"/>
    </source>
</evidence>
<evidence type="ECO:0000256" key="13">
    <source>
        <dbReference type="SAM" id="Phobius"/>
    </source>
</evidence>
<dbReference type="SUPFAM" id="SSF52172">
    <property type="entry name" value="CheY-like"/>
    <property type="match status" value="2"/>
</dbReference>
<dbReference type="FunFam" id="3.40.50.2300:FF:000001">
    <property type="entry name" value="DNA-binding response regulator PhoB"/>
    <property type="match status" value="1"/>
</dbReference>
<dbReference type="InterPro" id="IPR035965">
    <property type="entry name" value="PAS-like_dom_sf"/>
</dbReference>
<dbReference type="InterPro" id="IPR001789">
    <property type="entry name" value="Sig_transdc_resp-reg_receiver"/>
</dbReference>
<dbReference type="InterPro" id="IPR003594">
    <property type="entry name" value="HATPase_dom"/>
</dbReference>
<evidence type="ECO:0000256" key="5">
    <source>
        <dbReference type="ARBA" id="ARBA00022679"/>
    </source>
</evidence>
<feature type="domain" description="Response regulatory" evidence="15">
    <location>
        <begin position="740"/>
        <end position="853"/>
    </location>
</feature>
<feature type="domain" description="PAS" evidence="16">
    <location>
        <begin position="359"/>
        <end position="430"/>
    </location>
</feature>
<dbReference type="SUPFAM" id="SSF55785">
    <property type="entry name" value="PYP-like sensor domain (PAS domain)"/>
    <property type="match status" value="1"/>
</dbReference>
<dbReference type="SMART" id="SM00387">
    <property type="entry name" value="HATPase_c"/>
    <property type="match status" value="1"/>
</dbReference>
<dbReference type="GO" id="GO:0005886">
    <property type="term" value="C:plasma membrane"/>
    <property type="evidence" value="ECO:0007669"/>
    <property type="project" value="TreeGrafter"/>
</dbReference>
<evidence type="ECO:0000256" key="1">
    <source>
        <dbReference type="ARBA" id="ARBA00000085"/>
    </source>
</evidence>
<keyword evidence="6 17" id="KW-0418">Kinase</keyword>
<dbReference type="InterPro" id="IPR011006">
    <property type="entry name" value="CheY-like_superfamily"/>
</dbReference>
<comment type="catalytic activity">
    <reaction evidence="1">
        <text>ATP + protein L-histidine = ADP + protein N-phospho-L-histidine.</text>
        <dbReference type="EC" id="2.7.13.3"/>
    </reaction>
</comment>
<dbReference type="Gene3D" id="3.40.50.2300">
    <property type="match status" value="2"/>
</dbReference>
<evidence type="ECO:0000256" key="4">
    <source>
        <dbReference type="ARBA" id="ARBA00022553"/>
    </source>
</evidence>
<dbReference type="SMART" id="SM00448">
    <property type="entry name" value="REC"/>
    <property type="match status" value="1"/>
</dbReference>
<keyword evidence="7" id="KW-0902">Two-component regulatory system</keyword>
<dbReference type="Pfam" id="PF00989">
    <property type="entry name" value="PAS"/>
    <property type="match status" value="1"/>
</dbReference>
<dbReference type="Pfam" id="PF02518">
    <property type="entry name" value="HATPase_c"/>
    <property type="match status" value="1"/>
</dbReference>
<dbReference type="InterPro" id="IPR003661">
    <property type="entry name" value="HisK_dim/P_dom"/>
</dbReference>
<dbReference type="EC" id="2.7.13.3" evidence="3"/>
<evidence type="ECO:0000256" key="9">
    <source>
        <dbReference type="ARBA" id="ARBA00023125"/>
    </source>
</evidence>
<dbReference type="InterPro" id="IPR013767">
    <property type="entry name" value="PAS_fold"/>
</dbReference>
<proteinExistence type="inferred from homology"/>
<dbReference type="Pfam" id="PF00512">
    <property type="entry name" value="HisKA"/>
    <property type="match status" value="1"/>
</dbReference>
<keyword evidence="8" id="KW-0805">Transcription regulation</keyword>
<comment type="caution">
    <text evidence="12">Lacks conserved residue(s) required for the propagation of feature annotation.</text>
</comment>
<dbReference type="GO" id="GO:0003677">
    <property type="term" value="F:DNA binding"/>
    <property type="evidence" value="ECO:0007669"/>
    <property type="project" value="UniProtKB-KW"/>
</dbReference>
<feature type="domain" description="Histidine kinase" evidence="14">
    <location>
        <begin position="479"/>
        <end position="711"/>
    </location>
</feature>
<dbReference type="CDD" id="cd12914">
    <property type="entry name" value="PDC1_DGC_like"/>
    <property type="match status" value="1"/>
</dbReference>
<sequence>MKSMTRRKIVSLLLHGSFIAAVGVTAFTSYWIVRGIILSTLKENALLKVQSAGLEIDSWLNRRLGEVESMSNSVEVRSMNWEIAEPFLQLEQDRLADFWMFILVNTDGTYATTRGGFATGKNLRDREYFQKSIQGQSNVSDLIISRTTGKRQINIAVPIWSIPLVKETDKDRAELRSKSLSFYNLPVDEQPKVMGILAGNIPIAEVTRAISATQLGKGSYAFALDAQGVAIAHPNSAFTEGLTSLTQNADPTLAAIARSMTARKQGVELVTLDQKSVYVAYMPIRRANWSVALVIPRENLEEQLNALNTLTIVMAGLLVVVMITALTQLKHWEEIRDRAEQETALNNQLQATSQQLQSTLAYLGTILDNLADGLLVSDTEGSITCYNPALLKLFGLEEQSLNGKSVQALFKQDLVNLIERSQNQETLVTEVEIAQGSIGKAVATSILDGTGTKIGTVVLVHDITAEKEVDQMKTDFISTVSHELRTPLTSVLGFAKLIKKKLEEVVFPSLDTTDKKMQRAARQVNDNIDIIVSEGMRLTALINDVLDIAKMEAGKVDWKSEPLQITEVVERAIAATSALLQAKNLTLVEQFDPHLPQLVGDRDRLIQVVINLLSNAIKFTDSGDITCKVARQGDTIVVSITDSGIGISPEDQPKVFEKFKQVGDTLTDKPTGTGLGLPICKQIIEHHDGQIWVESEIGKGSTFSFSLPSSASPTHIREIDFSALIQQLQQGSEVNATQKRILIVDDEAPIRALLRQQLETEGYQVEEARDGKEAIQMAKESLPHLIILDVMMPEMNGFDVAAVLRHHPQTMGIPLIILSIVDAPERCHSLGIDRHLTKPINLEVLCQEVESLIAQGRSPRKILVVDENETTSKILVDILRSKGFTAVEATNDAELLKKVASTQPDMVIASVKFWEHSDRAQDLSQAEGLQNAVFLLVAEHHGSHSLETTRC</sequence>
<dbReference type="GO" id="GO:0000155">
    <property type="term" value="F:phosphorelay sensor kinase activity"/>
    <property type="evidence" value="ECO:0007669"/>
    <property type="project" value="InterPro"/>
</dbReference>
<evidence type="ECO:0000256" key="12">
    <source>
        <dbReference type="PROSITE-ProRule" id="PRU00169"/>
    </source>
</evidence>
<dbReference type="Pfam" id="PF00072">
    <property type="entry name" value="Response_reg"/>
    <property type="match status" value="1"/>
</dbReference>
<dbReference type="FunFam" id="3.30.565.10:FF:000010">
    <property type="entry name" value="Sensor histidine kinase RcsC"/>
    <property type="match status" value="1"/>
</dbReference>
<dbReference type="InterPro" id="IPR000014">
    <property type="entry name" value="PAS"/>
</dbReference>
<keyword evidence="13" id="KW-0812">Transmembrane</keyword>
<dbReference type="PRINTS" id="PR00344">
    <property type="entry name" value="BCTRLSENSOR"/>
</dbReference>
<evidence type="ECO:0000256" key="7">
    <source>
        <dbReference type="ARBA" id="ARBA00023012"/>
    </source>
</evidence>
<dbReference type="Gene3D" id="3.30.450.20">
    <property type="entry name" value="PAS domain"/>
    <property type="match status" value="3"/>
</dbReference>
<organism evidence="17 18">
    <name type="scientific">Leptolyngbya boryana NIES-2135</name>
    <dbReference type="NCBI Taxonomy" id="1973484"/>
    <lineage>
        <taxon>Bacteria</taxon>
        <taxon>Bacillati</taxon>
        <taxon>Cyanobacteriota</taxon>
        <taxon>Cyanophyceae</taxon>
        <taxon>Leptolyngbyales</taxon>
        <taxon>Leptolyngbyaceae</taxon>
        <taxon>Leptolyngbya group</taxon>
        <taxon>Leptolyngbya</taxon>
    </lineage>
</organism>
<evidence type="ECO:0000256" key="11">
    <source>
        <dbReference type="ARBA" id="ARBA00074306"/>
    </source>
</evidence>
<evidence type="ECO:0000256" key="2">
    <source>
        <dbReference type="ARBA" id="ARBA00006402"/>
    </source>
</evidence>
<keyword evidence="10" id="KW-0804">Transcription</keyword>
<dbReference type="SUPFAM" id="SSF47384">
    <property type="entry name" value="Homodimeric domain of signal transducing histidine kinase"/>
    <property type="match status" value="1"/>
</dbReference>
<name>A0A1Z4JEJ5_LEPBY</name>
<evidence type="ECO:0000313" key="18">
    <source>
        <dbReference type="Proteomes" id="UP000217895"/>
    </source>
</evidence>
<evidence type="ECO:0000256" key="10">
    <source>
        <dbReference type="ARBA" id="ARBA00023163"/>
    </source>
</evidence>
<comment type="similarity">
    <text evidence="2">In the N-terminal section; belongs to the phytochrome family.</text>
</comment>
<dbReference type="InterPro" id="IPR004358">
    <property type="entry name" value="Sig_transdc_His_kin-like_C"/>
</dbReference>
<dbReference type="CDD" id="cd12912">
    <property type="entry name" value="PDC2_MCP_like"/>
    <property type="match status" value="1"/>
</dbReference>
<keyword evidence="5" id="KW-0808">Transferase</keyword>
<evidence type="ECO:0000313" key="17">
    <source>
        <dbReference type="EMBL" id="BAY55179.1"/>
    </source>
</evidence>
<dbReference type="SUPFAM" id="SSF55874">
    <property type="entry name" value="ATPase domain of HSP90 chaperone/DNA topoisomerase II/histidine kinase"/>
    <property type="match status" value="1"/>
</dbReference>
<dbReference type="PROSITE" id="PS50110">
    <property type="entry name" value="RESPONSE_REGULATORY"/>
    <property type="match status" value="2"/>
</dbReference>
<accession>A0A1Z4JEJ5</accession>
<dbReference type="Gene3D" id="1.10.287.130">
    <property type="match status" value="1"/>
</dbReference>
<keyword evidence="4 12" id="KW-0597">Phosphoprotein</keyword>
<evidence type="ECO:0000256" key="6">
    <source>
        <dbReference type="ARBA" id="ARBA00022777"/>
    </source>
</evidence>
<dbReference type="CDD" id="cd00082">
    <property type="entry name" value="HisKA"/>
    <property type="match status" value="1"/>
</dbReference>
<dbReference type="NCBIfam" id="TIGR00229">
    <property type="entry name" value="sensory_box"/>
    <property type="match status" value="1"/>
</dbReference>
<dbReference type="Gene3D" id="3.30.565.10">
    <property type="entry name" value="Histidine kinase-like ATPase, C-terminal domain"/>
    <property type="match status" value="1"/>
</dbReference>
<evidence type="ECO:0000256" key="3">
    <source>
        <dbReference type="ARBA" id="ARBA00012438"/>
    </source>
</evidence>
<dbReference type="GO" id="GO:0006355">
    <property type="term" value="P:regulation of DNA-templated transcription"/>
    <property type="evidence" value="ECO:0007669"/>
    <property type="project" value="InterPro"/>
</dbReference>
<feature type="transmembrane region" description="Helical" evidence="13">
    <location>
        <begin position="12"/>
        <end position="33"/>
    </location>
</feature>
<dbReference type="InterPro" id="IPR036097">
    <property type="entry name" value="HisK_dim/P_sf"/>
</dbReference>
<protein>
    <recommendedName>
        <fullName evidence="11">Circadian input-output histidine kinase CikA</fullName>
        <ecNumber evidence="3">2.7.13.3</ecNumber>
    </recommendedName>
</protein>
<dbReference type="CDD" id="cd16922">
    <property type="entry name" value="HATPase_EvgS-ArcB-TorS-like"/>
    <property type="match status" value="1"/>
</dbReference>
<dbReference type="SMART" id="SM00388">
    <property type="entry name" value="HisKA"/>
    <property type="match status" value="1"/>
</dbReference>
<evidence type="ECO:0000259" key="14">
    <source>
        <dbReference type="PROSITE" id="PS50109"/>
    </source>
</evidence>
<gene>
    <name evidence="17" type="ORF">NIES2135_20010</name>
</gene>
<dbReference type="EMBL" id="AP018203">
    <property type="protein sequence ID" value="BAY55179.1"/>
    <property type="molecule type" value="Genomic_DNA"/>
</dbReference>
<reference evidence="17 18" key="1">
    <citation type="submission" date="2017-06" db="EMBL/GenBank/DDBJ databases">
        <title>Genome sequencing of cyanobaciteial culture collection at National Institute for Environmental Studies (NIES).</title>
        <authorList>
            <person name="Hirose Y."/>
            <person name="Shimura Y."/>
            <person name="Fujisawa T."/>
            <person name="Nakamura Y."/>
            <person name="Kawachi M."/>
        </authorList>
    </citation>
    <scope>NUCLEOTIDE SEQUENCE [LARGE SCALE GENOMIC DNA]</scope>
    <source>
        <strain evidence="17 18">NIES-2135</strain>
    </source>
</reference>
<dbReference type="GO" id="GO:0009927">
    <property type="term" value="F:histidine phosphotransfer kinase activity"/>
    <property type="evidence" value="ECO:0007669"/>
    <property type="project" value="TreeGrafter"/>
</dbReference>
<dbReference type="CDD" id="cd00130">
    <property type="entry name" value="PAS"/>
    <property type="match status" value="1"/>
</dbReference>
<dbReference type="PANTHER" id="PTHR43047:SF72">
    <property type="entry name" value="OSMOSENSING HISTIDINE PROTEIN KINASE SLN1"/>
    <property type="match status" value="1"/>
</dbReference>
<keyword evidence="13" id="KW-0472">Membrane</keyword>
<dbReference type="PROSITE" id="PS50109">
    <property type="entry name" value="HIS_KIN"/>
    <property type="match status" value="1"/>
</dbReference>
<dbReference type="InterPro" id="IPR036890">
    <property type="entry name" value="HATPase_C_sf"/>
</dbReference>
<dbReference type="SMART" id="SM00091">
    <property type="entry name" value="PAS"/>
    <property type="match status" value="1"/>
</dbReference>
<dbReference type="PANTHER" id="PTHR43047">
    <property type="entry name" value="TWO-COMPONENT HISTIDINE PROTEIN KINASE"/>
    <property type="match status" value="1"/>
</dbReference>
<feature type="modified residue" description="4-aspartylphosphate" evidence="12">
    <location>
        <position position="789"/>
    </location>
</feature>
<feature type="domain" description="Response regulatory" evidence="15">
    <location>
        <begin position="861"/>
        <end position="951"/>
    </location>
</feature>
<keyword evidence="9" id="KW-0238">DNA-binding</keyword>
<keyword evidence="13" id="KW-1133">Transmembrane helix</keyword>
<dbReference type="PROSITE" id="PS50112">
    <property type="entry name" value="PAS"/>
    <property type="match status" value="1"/>
</dbReference>
<dbReference type="AlphaFoldDB" id="A0A1Z4JEJ5"/>
<evidence type="ECO:0000259" key="16">
    <source>
        <dbReference type="PROSITE" id="PS50112"/>
    </source>
</evidence>
<evidence type="ECO:0000256" key="8">
    <source>
        <dbReference type="ARBA" id="ARBA00023015"/>
    </source>
</evidence>
<dbReference type="Proteomes" id="UP000217895">
    <property type="component" value="Chromosome"/>
</dbReference>
<dbReference type="InterPro" id="IPR005467">
    <property type="entry name" value="His_kinase_dom"/>
</dbReference>
<keyword evidence="18" id="KW-1185">Reference proteome</keyword>